<dbReference type="PANTHER" id="PTHR34365">
    <property type="entry name" value="ENOLASE (DUF1399)"/>
    <property type="match status" value="1"/>
</dbReference>
<protein>
    <submittedName>
        <fullName evidence="2">Uncharacterized protein</fullName>
    </submittedName>
</protein>
<dbReference type="EMBL" id="BFAD01000016">
    <property type="protein sequence ID" value="GBE89583.1"/>
    <property type="molecule type" value="Genomic_DNA"/>
</dbReference>
<organism evidence="2 3">
    <name type="scientific">Sparassis crispa</name>
    <dbReference type="NCBI Taxonomy" id="139825"/>
    <lineage>
        <taxon>Eukaryota</taxon>
        <taxon>Fungi</taxon>
        <taxon>Dikarya</taxon>
        <taxon>Basidiomycota</taxon>
        <taxon>Agaricomycotina</taxon>
        <taxon>Agaricomycetes</taxon>
        <taxon>Polyporales</taxon>
        <taxon>Sparassidaceae</taxon>
        <taxon>Sparassis</taxon>
    </lineage>
</organism>
<accession>A0A401H5B4</accession>
<evidence type="ECO:0000313" key="3">
    <source>
        <dbReference type="Proteomes" id="UP000287166"/>
    </source>
</evidence>
<evidence type="ECO:0000313" key="2">
    <source>
        <dbReference type="EMBL" id="GBE89583.1"/>
    </source>
</evidence>
<dbReference type="InParanoid" id="A0A401H5B4"/>
<dbReference type="STRING" id="139825.A0A401H5B4"/>
<comment type="caution">
    <text evidence="2">The sequence shown here is derived from an EMBL/GenBank/DDBJ whole genome shotgun (WGS) entry which is preliminary data.</text>
</comment>
<dbReference type="OrthoDB" id="2684236at2759"/>
<name>A0A401H5B4_9APHY</name>
<dbReference type="PANTHER" id="PTHR34365:SF7">
    <property type="entry name" value="GLYCINE-RICH DOMAIN-CONTAINING PROTEIN 1"/>
    <property type="match status" value="1"/>
</dbReference>
<dbReference type="AlphaFoldDB" id="A0A401H5B4"/>
<proteinExistence type="predicted"/>
<dbReference type="InterPro" id="IPR009836">
    <property type="entry name" value="GRDP-like"/>
</dbReference>
<feature type="region of interest" description="Disordered" evidence="1">
    <location>
        <begin position="74"/>
        <end position="119"/>
    </location>
</feature>
<feature type="compositionally biased region" description="Low complexity" evidence="1">
    <location>
        <begin position="75"/>
        <end position="93"/>
    </location>
</feature>
<gene>
    <name evidence="2" type="ORF">SCP_1602460</name>
</gene>
<reference evidence="2 3" key="1">
    <citation type="journal article" date="2018" name="Sci. Rep.">
        <title>Genome sequence of the cauliflower mushroom Sparassis crispa (Hanabiratake) and its association with beneficial usage.</title>
        <authorList>
            <person name="Kiyama R."/>
            <person name="Furutani Y."/>
            <person name="Kawaguchi K."/>
            <person name="Nakanishi T."/>
        </authorList>
    </citation>
    <scope>NUCLEOTIDE SEQUENCE [LARGE SCALE GENOMIC DNA]</scope>
</reference>
<keyword evidence="3" id="KW-1185">Reference proteome</keyword>
<dbReference type="GeneID" id="38786500"/>
<dbReference type="RefSeq" id="XP_027620496.1">
    <property type="nucleotide sequence ID" value="XM_027764695.1"/>
</dbReference>
<dbReference type="Proteomes" id="UP000287166">
    <property type="component" value="Unassembled WGS sequence"/>
</dbReference>
<dbReference type="Pfam" id="PF07173">
    <property type="entry name" value="GRDP-like"/>
    <property type="match status" value="1"/>
</dbReference>
<sequence length="730" mass="80687">MADKGLPSYANVNADPSVYLDAPPAYTESSPNVQVTPSTNTGSSTNATPSADTVRVPASTNATLSAETVLPTRVAASASTSPSTTNTLPASTAVSSNIATPPKPAASRNAASSASSASFTTATASTNTRSTYIGPSAYHIGDATLHAPLVELDHLRAHLALLRAFKALRTLIEDADELGLQALRMDSTARWAWFVGLAVERFQRWTAVVRKGDLLTWVAAELPPIDVLMVWHAYLLNPGWYAEDCLRLPIMETLRTLGDRFIHAVFEMGDPEQYQPSPERVASWQEQTGTPWDALDAAVQMTHQRVECPRCCMFNEAPYLTLSGTGYAQHKFAHYCMRCGFEVTRETLAVRRFVRDLTKPYLDSQDSDSRYGAYLAGTLHTETKAKNTSRGEAIRGILMRSRWFRKWDGFVSSNDWEEGLLKKLQYSLSAARAAADDAMQPNGGSLCRRIFSAYTDDRPFSIDLVGAVVRQGAFIDKMHEFGWTKPGYFDSGEDELVLVHATARYHAFLDLMNTSPSLSLLPTLDIDLVWHSHQLMGSRYEKDCMQYVRRYVDHDDTVKENKLAMSLETTCRAWQGRFNIPYMYCGCPLPGESVGQRLTRLSQNLFHKNDSDASAILSPPRRADAFSATHASEHNSVVPSRGAHAAAAEQQRHGRAERFTRRQRRDAERALAGRIDVDVFELGRTHDAAFLTPMPFYRPVAACVVVANPIDTEKLGIYPGELVFSEHGGG</sequence>
<feature type="compositionally biased region" description="Low complexity" evidence="1">
    <location>
        <begin position="105"/>
        <end position="119"/>
    </location>
</feature>
<evidence type="ECO:0000256" key="1">
    <source>
        <dbReference type="SAM" id="MobiDB-lite"/>
    </source>
</evidence>
<feature type="region of interest" description="Disordered" evidence="1">
    <location>
        <begin position="1"/>
        <end position="54"/>
    </location>
</feature>
<feature type="compositionally biased region" description="Polar residues" evidence="1">
    <location>
        <begin position="27"/>
        <end position="51"/>
    </location>
</feature>